<organism evidence="1 2">
    <name type="scientific">Ignicoccus islandicus DSM 13165</name>
    <dbReference type="NCBI Taxonomy" id="940295"/>
    <lineage>
        <taxon>Archaea</taxon>
        <taxon>Thermoproteota</taxon>
        <taxon>Thermoprotei</taxon>
        <taxon>Desulfurococcales</taxon>
        <taxon>Desulfurococcaceae</taxon>
        <taxon>Ignicoccus</taxon>
    </lineage>
</organism>
<evidence type="ECO:0000313" key="2">
    <source>
        <dbReference type="Proteomes" id="UP000060778"/>
    </source>
</evidence>
<evidence type="ECO:0000313" key="1">
    <source>
        <dbReference type="EMBL" id="ALU12182.1"/>
    </source>
</evidence>
<dbReference type="EMBL" id="CP006867">
    <property type="protein sequence ID" value="ALU12182.1"/>
    <property type="molecule type" value="Genomic_DNA"/>
</dbReference>
<accession>A0A0U3FJW1</accession>
<name>A0A0U3FJW1_9CREN</name>
<dbReference type="KEGG" id="iis:EYM_01145"/>
<sequence length="39" mass="4605">MVKVEEIREFIVSKWKNEFGQEVEMGIHHPMVNKSGMET</sequence>
<gene>
    <name evidence="1" type="ORF">EYM_01145</name>
</gene>
<protein>
    <submittedName>
        <fullName evidence="1">Uncharacterized protein</fullName>
    </submittedName>
</protein>
<dbReference type="Proteomes" id="UP000060778">
    <property type="component" value="Chromosome"/>
</dbReference>
<proteinExistence type="predicted"/>
<keyword evidence="2" id="KW-1185">Reference proteome</keyword>
<reference evidence="1 2" key="1">
    <citation type="submission" date="2013-11" db="EMBL/GenBank/DDBJ databases">
        <title>Comparative genomics of Ignicoccus.</title>
        <authorList>
            <person name="Podar M."/>
        </authorList>
    </citation>
    <scope>NUCLEOTIDE SEQUENCE [LARGE SCALE GENOMIC DNA]</scope>
    <source>
        <strain evidence="1 2">DSM 13165</strain>
    </source>
</reference>
<dbReference type="AlphaFoldDB" id="A0A0U3FJW1"/>